<organism evidence="4 5">
    <name type="scientific">Sporisorium reilianum f. sp. reilianum</name>
    <dbReference type="NCBI Taxonomy" id="72559"/>
    <lineage>
        <taxon>Eukaryota</taxon>
        <taxon>Fungi</taxon>
        <taxon>Dikarya</taxon>
        <taxon>Basidiomycota</taxon>
        <taxon>Ustilaginomycotina</taxon>
        <taxon>Ustilaginomycetes</taxon>
        <taxon>Ustilaginales</taxon>
        <taxon>Ustilaginaceae</taxon>
        <taxon>Sporisorium</taxon>
    </lineage>
</organism>
<dbReference type="PANTHER" id="PTHR28626">
    <property type="entry name" value="SRR1-LIKE PROTEIN"/>
    <property type="match status" value="1"/>
</dbReference>
<feature type="region of interest" description="Disordered" evidence="2">
    <location>
        <begin position="145"/>
        <end position="189"/>
    </location>
</feature>
<feature type="compositionally biased region" description="Low complexity" evidence="2">
    <location>
        <begin position="53"/>
        <end position="65"/>
    </location>
</feature>
<dbReference type="InterPro" id="IPR012942">
    <property type="entry name" value="SRR1-like"/>
</dbReference>
<feature type="domain" description="SRR1-like" evidence="3">
    <location>
        <begin position="196"/>
        <end position="399"/>
    </location>
</feature>
<evidence type="ECO:0000313" key="5">
    <source>
        <dbReference type="Proteomes" id="UP000239563"/>
    </source>
</evidence>
<evidence type="ECO:0000313" key="4">
    <source>
        <dbReference type="EMBL" id="SJX64081.1"/>
    </source>
</evidence>
<comment type="similarity">
    <text evidence="1">Belongs to the SRR1 family.</text>
</comment>
<sequence length="425" mass="45726">MTAAPPASHATLGTPSNAEDEEEAPFQLVRTRRRPQRSTANKTYSSSNGAFTGPSSGFAYASSSASRRRGAKAKVNGGVEAEEEEEARRAVHRACEAVDVFVRYLGSELGSAGAKDGERPTYAQQLAATLSSIWPAPIAIPSNLTDDERIPLRRTRPEATSLDSTRSSETRSKQHSSSATQDGCSQSTARPRAIVPTRIVCLGLGSPCTSRSAQIQLALLVVVRKWLAMLHASRSSTTGADGGGEEDLTENEGAEGVERVGVECVAYDPVFSSGDRSVLHTYGVLVASAPSSPSSPSSSNPIDAYYTAPLTHPTLLYMPHCDRTLYETTLTLSSPAHTHTRLILLSNMLANYALTANLATASPTLHALIPRFAVAALPNCAADKRGLLVHERMREDVRADIARFVRLWDRNALRDLGFHWVETLE</sequence>
<name>A0A2N8UGW6_9BASI</name>
<dbReference type="EMBL" id="LT795063">
    <property type="protein sequence ID" value="SJX64081.1"/>
    <property type="molecule type" value="Genomic_DNA"/>
</dbReference>
<proteinExistence type="inferred from homology"/>
<feature type="compositionally biased region" description="Polar residues" evidence="2">
    <location>
        <begin position="37"/>
        <end position="50"/>
    </location>
</feature>
<feature type="region of interest" description="Disordered" evidence="2">
    <location>
        <begin position="1"/>
        <end position="84"/>
    </location>
</feature>
<evidence type="ECO:0000259" key="3">
    <source>
        <dbReference type="Pfam" id="PF07985"/>
    </source>
</evidence>
<reference evidence="4 5" key="1">
    <citation type="submission" date="2017-02" db="EMBL/GenBank/DDBJ databases">
        <authorList>
            <person name="Peterson S.W."/>
        </authorList>
    </citation>
    <scope>NUCLEOTIDE SEQUENCE [LARGE SCALE GENOMIC DNA]</scope>
    <source>
        <strain evidence="4 5">SRS1_H2-8</strain>
    </source>
</reference>
<evidence type="ECO:0000256" key="1">
    <source>
        <dbReference type="ARBA" id="ARBA00009856"/>
    </source>
</evidence>
<dbReference type="GO" id="GO:0005737">
    <property type="term" value="C:cytoplasm"/>
    <property type="evidence" value="ECO:0007669"/>
    <property type="project" value="TreeGrafter"/>
</dbReference>
<feature type="compositionally biased region" description="Basic and acidic residues" evidence="2">
    <location>
        <begin position="146"/>
        <end position="157"/>
    </location>
</feature>
<gene>
    <name evidence="4" type="ORF">SRS1_14736</name>
</gene>
<evidence type="ECO:0000256" key="2">
    <source>
        <dbReference type="SAM" id="MobiDB-lite"/>
    </source>
</evidence>
<feature type="compositionally biased region" description="Polar residues" evidence="2">
    <location>
        <begin position="175"/>
        <end position="189"/>
    </location>
</feature>
<feature type="compositionally biased region" description="Acidic residues" evidence="2">
    <location>
        <begin position="243"/>
        <end position="254"/>
    </location>
</feature>
<dbReference type="Pfam" id="PF07985">
    <property type="entry name" value="SRR1"/>
    <property type="match status" value="1"/>
</dbReference>
<accession>A0A2N8UGW6</accession>
<dbReference type="GO" id="GO:0005634">
    <property type="term" value="C:nucleus"/>
    <property type="evidence" value="ECO:0007669"/>
    <property type="project" value="TreeGrafter"/>
</dbReference>
<dbReference type="PANTHER" id="PTHR28626:SF3">
    <property type="entry name" value="SRR1-LIKE PROTEIN"/>
    <property type="match status" value="1"/>
</dbReference>
<dbReference type="AlphaFoldDB" id="A0A2N8UGW6"/>
<protein>
    <recommendedName>
        <fullName evidence="3">SRR1-like domain-containing protein</fullName>
    </recommendedName>
</protein>
<dbReference type="InterPro" id="IPR040044">
    <property type="entry name" value="SRR1L"/>
</dbReference>
<dbReference type="Proteomes" id="UP000239563">
    <property type="component" value="Chromosome X"/>
</dbReference>
<feature type="region of interest" description="Disordered" evidence="2">
    <location>
        <begin position="234"/>
        <end position="254"/>
    </location>
</feature>